<dbReference type="InterPro" id="IPR007757">
    <property type="entry name" value="MT-A70-like"/>
</dbReference>
<organism evidence="3 4">
    <name type="scientific">Coccomyxa viridis</name>
    <dbReference type="NCBI Taxonomy" id="1274662"/>
    <lineage>
        <taxon>Eukaryota</taxon>
        <taxon>Viridiplantae</taxon>
        <taxon>Chlorophyta</taxon>
        <taxon>core chlorophytes</taxon>
        <taxon>Trebouxiophyceae</taxon>
        <taxon>Trebouxiophyceae incertae sedis</taxon>
        <taxon>Coccomyxaceae</taxon>
        <taxon>Coccomyxa</taxon>
    </lineage>
</organism>
<dbReference type="Proteomes" id="UP001497392">
    <property type="component" value="Unassembled WGS sequence"/>
</dbReference>
<sequence>MQGPMMMDNPYAAEVITARQRIGRLKERLSHRAAARRDFFANGAKTEDAPPPDDQAAEAAPEGPPADSDEKAAIQPLQQMIARHLLDPNTAIPTDNAKLRAAFARPELALQYEEALRTAGLTSIDSVIRDMGAGDSPALEVGEFDVNRGTRLMILGFNRVQLVSLAGFDPTGQPGPSPWPLGQEMPGDVPRPAGPPAMNGNAPGPPFIPPGGNMPLPGPPFQGGRPPPGMGPGGLHGGPPAFQGGPPGGPGFPPRPGMPGPGMPGHMGMPMRPGFPGPPGHGGPPGGLPGMGGPQGFPGGPPQRPLGPALPQKRPGADLDDLLSKPSLQDRLKTEKGEELLELIAKPTAKENAVVKRFKTEGGPQIREYCPHLTKDDCRRAHNSMFPCPRVHFERLIFPWTDVALGNCSYLDTCRHMKTCRYVHYQLDDQPDAMTPDSSGSAAKAKAAVPNYLAALPEAQWINCDIRTFDMTVLGKFGVIMADPPWEIHQDLPYGTMADDEMRKMNIGTLQDDGVIFLWVTGRAMELGRECLDIWGYKRVDELIWVKTNQLQRLIRTGRTGHWLNHSKEHCLVGVKGNPNINRCIDCDVLVAEVRETSRKPDEMYSLLERLSPGTRKLEIFARAHNLQPGWVGLGNQLNGTKIMEPEMLERYEAKYGPVKNLPK</sequence>
<accession>A0ABP1FZ28</accession>
<reference evidence="3 4" key="1">
    <citation type="submission" date="2024-06" db="EMBL/GenBank/DDBJ databases">
        <authorList>
            <person name="Kraege A."/>
            <person name="Thomma B."/>
        </authorList>
    </citation>
    <scope>NUCLEOTIDE SEQUENCE [LARGE SCALE GENOMIC DNA]</scope>
</reference>
<keyword evidence="4" id="KW-1185">Reference proteome</keyword>
<dbReference type="EMBL" id="CAXHTA020000007">
    <property type="protein sequence ID" value="CAL5222822.1"/>
    <property type="molecule type" value="Genomic_DNA"/>
</dbReference>
<evidence type="ECO:0000313" key="4">
    <source>
        <dbReference type="Proteomes" id="UP001497392"/>
    </source>
</evidence>
<feature type="compositionally biased region" description="Gly residues" evidence="2">
    <location>
        <begin position="283"/>
        <end position="298"/>
    </location>
</feature>
<dbReference type="PROSITE" id="PS51143">
    <property type="entry name" value="MT_A70"/>
    <property type="match status" value="1"/>
</dbReference>
<feature type="compositionally biased region" description="Pro residues" evidence="2">
    <location>
        <begin position="216"/>
        <end position="230"/>
    </location>
</feature>
<dbReference type="PANTHER" id="PTHR12829:SF2">
    <property type="entry name" value="N6-ADENOSINE-METHYLTRANSFERASE MT-A70-LIKE"/>
    <property type="match status" value="1"/>
</dbReference>
<name>A0ABP1FZ28_9CHLO</name>
<evidence type="ECO:0000256" key="2">
    <source>
        <dbReference type="SAM" id="MobiDB-lite"/>
    </source>
</evidence>
<dbReference type="Pfam" id="PF05063">
    <property type="entry name" value="MT-A70"/>
    <property type="match status" value="1"/>
</dbReference>
<feature type="region of interest" description="Disordered" evidence="2">
    <location>
        <begin position="171"/>
        <end position="323"/>
    </location>
</feature>
<dbReference type="InterPro" id="IPR029063">
    <property type="entry name" value="SAM-dependent_MTases_sf"/>
</dbReference>
<comment type="caution">
    <text evidence="3">The sequence shown here is derived from an EMBL/GenBank/DDBJ whole genome shotgun (WGS) entry which is preliminary data.</text>
</comment>
<dbReference type="Gene3D" id="3.40.50.150">
    <property type="entry name" value="Vaccinia Virus protein VP39"/>
    <property type="match status" value="1"/>
</dbReference>
<dbReference type="SUPFAM" id="SSF53335">
    <property type="entry name" value="S-adenosyl-L-methionine-dependent methyltransferases"/>
    <property type="match status" value="1"/>
</dbReference>
<evidence type="ECO:0000256" key="1">
    <source>
        <dbReference type="PROSITE-ProRule" id="PRU00489"/>
    </source>
</evidence>
<proteinExistence type="inferred from homology"/>
<feature type="compositionally biased region" description="Pro residues" evidence="2">
    <location>
        <begin position="273"/>
        <end position="282"/>
    </location>
</feature>
<feature type="compositionally biased region" description="Pro residues" evidence="2">
    <location>
        <begin position="247"/>
        <end position="262"/>
    </location>
</feature>
<feature type="region of interest" description="Disordered" evidence="2">
    <location>
        <begin position="36"/>
        <end position="69"/>
    </location>
</feature>
<comment type="similarity">
    <text evidence="1">Belongs to the MT-A70-like family.</text>
</comment>
<dbReference type="PANTHER" id="PTHR12829">
    <property type="entry name" value="N6-ADENOSINE-METHYLTRANSFERASE"/>
    <property type="match status" value="1"/>
</dbReference>
<gene>
    <name evidence="3" type="primary">g5243</name>
    <name evidence="3" type="ORF">VP750_LOCUS4481</name>
</gene>
<protein>
    <submittedName>
        <fullName evidence="3">G5243 protein</fullName>
    </submittedName>
</protein>
<evidence type="ECO:0000313" key="3">
    <source>
        <dbReference type="EMBL" id="CAL5222822.1"/>
    </source>
</evidence>